<dbReference type="OrthoDB" id="408631at2759"/>
<evidence type="ECO:0000256" key="1">
    <source>
        <dbReference type="SAM" id="MobiDB-lite"/>
    </source>
</evidence>
<accession>A0A5N5FJT1</accession>
<gene>
    <name evidence="2" type="ORF">D8674_001514</name>
</gene>
<dbReference type="Proteomes" id="UP000327157">
    <property type="component" value="Chromosome 1"/>
</dbReference>
<reference evidence="3" key="2">
    <citation type="submission" date="2019-10" db="EMBL/GenBank/DDBJ databases">
        <title>A de novo genome assembly of a pear dwarfing rootstock.</title>
        <authorList>
            <person name="Wang F."/>
            <person name="Wang J."/>
            <person name="Li S."/>
            <person name="Zhang Y."/>
            <person name="Fang M."/>
            <person name="Ma L."/>
            <person name="Zhao Y."/>
            <person name="Jiang S."/>
        </authorList>
    </citation>
    <scope>NUCLEOTIDE SEQUENCE [LARGE SCALE GENOMIC DNA]</scope>
</reference>
<evidence type="ECO:0000313" key="3">
    <source>
        <dbReference type="Proteomes" id="UP000327157"/>
    </source>
</evidence>
<reference evidence="2 3" key="3">
    <citation type="submission" date="2019-11" db="EMBL/GenBank/DDBJ databases">
        <title>A de novo genome assembly of a pear dwarfing rootstock.</title>
        <authorList>
            <person name="Wang F."/>
            <person name="Wang J."/>
            <person name="Li S."/>
            <person name="Zhang Y."/>
            <person name="Fang M."/>
            <person name="Ma L."/>
            <person name="Zhao Y."/>
            <person name="Jiang S."/>
        </authorList>
    </citation>
    <scope>NUCLEOTIDE SEQUENCE [LARGE SCALE GENOMIC DNA]</scope>
    <source>
        <strain evidence="2">S2</strain>
        <tissue evidence="2">Leaf</tissue>
    </source>
</reference>
<sequence length="87" mass="9595">MSSQVLPSQARPQAQWPPKPSKSCVGIREMGWQVLVTGCLVDPFIDRQIVGEDFGGKWRPTTTHFRDGFHGEVVTPTCPKPKPCSSS</sequence>
<keyword evidence="3" id="KW-1185">Reference proteome</keyword>
<feature type="compositionally biased region" description="Polar residues" evidence="1">
    <location>
        <begin position="1"/>
        <end position="12"/>
    </location>
</feature>
<proteinExistence type="predicted"/>
<protein>
    <submittedName>
        <fullName evidence="2">Carboxylesterase 1</fullName>
    </submittedName>
</protein>
<evidence type="ECO:0000313" key="2">
    <source>
        <dbReference type="EMBL" id="KAB2598594.1"/>
    </source>
</evidence>
<dbReference type="EMBL" id="SMOL01000768">
    <property type="protein sequence ID" value="KAB2598594.1"/>
    <property type="molecule type" value="Genomic_DNA"/>
</dbReference>
<comment type="caution">
    <text evidence="2">The sequence shown here is derived from an EMBL/GenBank/DDBJ whole genome shotgun (WGS) entry which is preliminary data.</text>
</comment>
<name>A0A5N5FJT1_9ROSA</name>
<feature type="region of interest" description="Disordered" evidence="1">
    <location>
        <begin position="1"/>
        <end position="22"/>
    </location>
</feature>
<reference evidence="2 3" key="1">
    <citation type="submission" date="2019-09" db="EMBL/GenBank/DDBJ databases">
        <authorList>
            <person name="Ou C."/>
        </authorList>
    </citation>
    <scope>NUCLEOTIDE SEQUENCE [LARGE SCALE GENOMIC DNA]</scope>
    <source>
        <strain evidence="2">S2</strain>
        <tissue evidence="2">Leaf</tissue>
    </source>
</reference>
<organism evidence="2 3">
    <name type="scientific">Pyrus ussuriensis x Pyrus communis</name>
    <dbReference type="NCBI Taxonomy" id="2448454"/>
    <lineage>
        <taxon>Eukaryota</taxon>
        <taxon>Viridiplantae</taxon>
        <taxon>Streptophyta</taxon>
        <taxon>Embryophyta</taxon>
        <taxon>Tracheophyta</taxon>
        <taxon>Spermatophyta</taxon>
        <taxon>Magnoliopsida</taxon>
        <taxon>eudicotyledons</taxon>
        <taxon>Gunneridae</taxon>
        <taxon>Pentapetalae</taxon>
        <taxon>rosids</taxon>
        <taxon>fabids</taxon>
        <taxon>Rosales</taxon>
        <taxon>Rosaceae</taxon>
        <taxon>Amygdaloideae</taxon>
        <taxon>Maleae</taxon>
        <taxon>Pyrus</taxon>
    </lineage>
</organism>
<dbReference type="AlphaFoldDB" id="A0A5N5FJT1"/>